<sequence>MHKDFIATVYPKVHESLKHTIEEHVFLENQPSLSGTLSSMKNLDDVFTYSDQFLYDKLTEEEPGKANVETEVESMVTVLAVFLVK</sequence>
<reference evidence="1" key="1">
    <citation type="journal article" date="2019" name="Sci. Rep.">
        <title>Draft genome of Tanacetum cinerariifolium, the natural source of mosquito coil.</title>
        <authorList>
            <person name="Yamashiro T."/>
            <person name="Shiraishi A."/>
            <person name="Satake H."/>
            <person name="Nakayama K."/>
        </authorList>
    </citation>
    <scope>NUCLEOTIDE SEQUENCE</scope>
</reference>
<dbReference type="AlphaFoldDB" id="A0A699UYZ2"/>
<comment type="caution">
    <text evidence="1">The sequence shown here is derived from an EMBL/GenBank/DDBJ whole genome shotgun (WGS) entry which is preliminary data.</text>
</comment>
<organism evidence="1">
    <name type="scientific">Tanacetum cinerariifolium</name>
    <name type="common">Dalmatian daisy</name>
    <name type="synonym">Chrysanthemum cinerariifolium</name>
    <dbReference type="NCBI Taxonomy" id="118510"/>
    <lineage>
        <taxon>Eukaryota</taxon>
        <taxon>Viridiplantae</taxon>
        <taxon>Streptophyta</taxon>
        <taxon>Embryophyta</taxon>
        <taxon>Tracheophyta</taxon>
        <taxon>Spermatophyta</taxon>
        <taxon>Magnoliopsida</taxon>
        <taxon>eudicotyledons</taxon>
        <taxon>Gunneridae</taxon>
        <taxon>Pentapetalae</taxon>
        <taxon>asterids</taxon>
        <taxon>campanulids</taxon>
        <taxon>Asterales</taxon>
        <taxon>Asteraceae</taxon>
        <taxon>Asteroideae</taxon>
        <taxon>Anthemideae</taxon>
        <taxon>Anthemidinae</taxon>
        <taxon>Tanacetum</taxon>
    </lineage>
</organism>
<proteinExistence type="predicted"/>
<gene>
    <name evidence="1" type="ORF">Tci_900154</name>
</gene>
<evidence type="ECO:0000313" key="1">
    <source>
        <dbReference type="EMBL" id="GFD28185.1"/>
    </source>
</evidence>
<name>A0A699UYZ2_TANCI</name>
<dbReference type="EMBL" id="BKCJ011383167">
    <property type="protein sequence ID" value="GFD28185.1"/>
    <property type="molecule type" value="Genomic_DNA"/>
</dbReference>
<accession>A0A699UYZ2</accession>
<protein>
    <submittedName>
        <fullName evidence="1">Uncharacterized protein</fullName>
    </submittedName>
</protein>